<dbReference type="Pfam" id="PF00400">
    <property type="entry name" value="WD40"/>
    <property type="match status" value="2"/>
</dbReference>
<dbReference type="EMBL" id="KB741237">
    <property type="protein sequence ID" value="ENN72190.1"/>
    <property type="molecule type" value="Genomic_DNA"/>
</dbReference>
<feature type="non-terminal residue" evidence="7">
    <location>
        <position position="1"/>
    </location>
</feature>
<evidence type="ECO:0000259" key="6">
    <source>
        <dbReference type="Pfam" id="PF04003"/>
    </source>
</evidence>
<evidence type="ECO:0000313" key="8">
    <source>
        <dbReference type="EnsemblMetazoa" id="XP_019768603.1"/>
    </source>
</evidence>
<evidence type="ECO:0000313" key="9">
    <source>
        <dbReference type="Proteomes" id="UP000019118"/>
    </source>
</evidence>
<dbReference type="SUPFAM" id="SSF50978">
    <property type="entry name" value="WD40 repeat-like"/>
    <property type="match status" value="1"/>
</dbReference>
<evidence type="ECO:0000313" key="7">
    <source>
        <dbReference type="EMBL" id="ENN72190.1"/>
    </source>
</evidence>
<keyword evidence="4" id="KW-0853">WD repeat</keyword>
<dbReference type="InterPro" id="IPR052414">
    <property type="entry name" value="U3_snoRNA-assoc_WDR"/>
</dbReference>
<dbReference type="Proteomes" id="UP000019118">
    <property type="component" value="Unassembled WGS sequence"/>
</dbReference>
<reference evidence="7 9" key="1">
    <citation type="journal article" date="2013" name="Genome Biol.">
        <title>Draft genome of the mountain pine beetle, Dendroctonus ponderosae Hopkins, a major forest pest.</title>
        <authorList>
            <person name="Keeling C.I."/>
            <person name="Yuen M.M."/>
            <person name="Liao N.Y."/>
            <person name="Docking T.R."/>
            <person name="Chan S.K."/>
            <person name="Taylor G.A."/>
            <person name="Palmquist D.L."/>
            <person name="Jackman S.D."/>
            <person name="Nguyen A."/>
            <person name="Li M."/>
            <person name="Henderson H."/>
            <person name="Janes J.K."/>
            <person name="Zhao Y."/>
            <person name="Pandoh P."/>
            <person name="Moore R."/>
            <person name="Sperling F.A."/>
            <person name="Huber D.P."/>
            <person name="Birol I."/>
            <person name="Jones S.J."/>
            <person name="Bohlmann J."/>
        </authorList>
    </citation>
    <scope>NUCLEOTIDE SEQUENCE</scope>
</reference>
<dbReference type="InterPro" id="IPR015943">
    <property type="entry name" value="WD40/YVTN_repeat-like_dom_sf"/>
</dbReference>
<dbReference type="AlphaFoldDB" id="N6TSG2"/>
<dbReference type="PANTHER" id="PTHR44267">
    <property type="entry name" value="WD REPEAT-CONTAINING PROTEIN 43"/>
    <property type="match status" value="1"/>
</dbReference>
<keyword evidence="2" id="KW-0539">Nucleus</keyword>
<comment type="subcellular location">
    <subcellularLocation>
        <location evidence="1">Nucleus</location>
    </subcellularLocation>
</comment>
<feature type="compositionally biased region" description="Acidic residues" evidence="5">
    <location>
        <begin position="559"/>
        <end position="589"/>
    </location>
</feature>
<dbReference type="KEGG" id="dpa:109543363"/>
<protein>
    <recommendedName>
        <fullName evidence="6">Small-subunit processome Utp12 domain-containing protein</fullName>
    </recommendedName>
</protein>
<feature type="repeat" description="WD" evidence="4">
    <location>
        <begin position="1"/>
        <end position="37"/>
    </location>
</feature>
<dbReference type="GO" id="GO:0000462">
    <property type="term" value="P:maturation of SSU-rRNA from tricistronic rRNA transcript (SSU-rRNA, 5.8S rRNA, LSU-rRNA)"/>
    <property type="evidence" value="ECO:0007669"/>
    <property type="project" value="TreeGrafter"/>
</dbReference>
<evidence type="ECO:0000256" key="3">
    <source>
        <dbReference type="ARBA" id="ARBA00038335"/>
    </source>
</evidence>
<dbReference type="InterPro" id="IPR036322">
    <property type="entry name" value="WD40_repeat_dom_sf"/>
</dbReference>
<gene>
    <name evidence="8" type="primary">109543363</name>
    <name evidence="7" type="ORF">YQE_11150</name>
</gene>
<reference evidence="8" key="2">
    <citation type="submission" date="2024-08" db="UniProtKB">
        <authorList>
            <consortium name="EnsemblMetazoa"/>
        </authorList>
    </citation>
    <scope>IDENTIFICATION</scope>
</reference>
<feature type="region of interest" description="Disordered" evidence="5">
    <location>
        <begin position="58"/>
        <end position="77"/>
    </location>
</feature>
<keyword evidence="9" id="KW-1185">Reference proteome</keyword>
<evidence type="ECO:0000256" key="5">
    <source>
        <dbReference type="SAM" id="MobiDB-lite"/>
    </source>
</evidence>
<comment type="similarity">
    <text evidence="3">Belongs to the UTP5 family.</text>
</comment>
<dbReference type="PROSITE" id="PS50082">
    <property type="entry name" value="WD_REPEATS_2"/>
    <property type="match status" value="1"/>
</dbReference>
<dbReference type="EnsemblMetazoa" id="XM_019913044.1">
    <property type="protein sequence ID" value="XP_019768603.1"/>
    <property type="gene ID" value="LOC109543363"/>
</dbReference>
<dbReference type="Pfam" id="PF04003">
    <property type="entry name" value="Utp12"/>
    <property type="match status" value="1"/>
</dbReference>
<evidence type="ECO:0000256" key="2">
    <source>
        <dbReference type="ARBA" id="ARBA00023242"/>
    </source>
</evidence>
<accession>N6TSG2</accession>
<dbReference type="OrthoDB" id="30195at2759"/>
<dbReference type="InterPro" id="IPR001680">
    <property type="entry name" value="WD40_rpt"/>
</dbReference>
<dbReference type="Gene3D" id="2.130.10.10">
    <property type="entry name" value="YVTN repeat-like/Quinoprotein amine dehydrogenase"/>
    <property type="match status" value="1"/>
</dbReference>
<dbReference type="PANTHER" id="PTHR44267:SF1">
    <property type="entry name" value="WD REPEAT-CONTAINING PROTEIN 43"/>
    <property type="match status" value="1"/>
</dbReference>
<dbReference type="HOGENOM" id="CLU_020516_1_0_1"/>
<dbReference type="OMA" id="PCTALTW"/>
<evidence type="ECO:0000256" key="1">
    <source>
        <dbReference type="ARBA" id="ARBA00004123"/>
    </source>
</evidence>
<evidence type="ECO:0000256" key="4">
    <source>
        <dbReference type="PROSITE-ProRule" id="PRU00221"/>
    </source>
</evidence>
<dbReference type="SMART" id="SM00320">
    <property type="entry name" value="WD40"/>
    <property type="match status" value="3"/>
</dbReference>
<feature type="domain" description="Small-subunit processome Utp12" evidence="6">
    <location>
        <begin position="427"/>
        <end position="528"/>
    </location>
</feature>
<feature type="region of interest" description="Disordered" evidence="5">
    <location>
        <begin position="556"/>
        <end position="614"/>
    </location>
</feature>
<organism evidence="7">
    <name type="scientific">Dendroctonus ponderosae</name>
    <name type="common">Mountain pine beetle</name>
    <dbReference type="NCBI Taxonomy" id="77166"/>
    <lineage>
        <taxon>Eukaryota</taxon>
        <taxon>Metazoa</taxon>
        <taxon>Ecdysozoa</taxon>
        <taxon>Arthropoda</taxon>
        <taxon>Hexapoda</taxon>
        <taxon>Insecta</taxon>
        <taxon>Pterygota</taxon>
        <taxon>Neoptera</taxon>
        <taxon>Endopterygota</taxon>
        <taxon>Coleoptera</taxon>
        <taxon>Polyphaga</taxon>
        <taxon>Cucujiformia</taxon>
        <taxon>Curculionidae</taxon>
        <taxon>Scolytinae</taxon>
        <taxon>Dendroctonus</taxon>
    </lineage>
</organism>
<sequence length="614" mass="68044">MALQSGAFSEDGKYFANISSDGKLKIWNTLSSSLDQEFTPDFHLTTPCTCLHFWSSSQGAAKDLPSPKKKKRKHDLKPPSIILGTTSGIILIYSIAKGGIENTINSNTNLPVNCLSAVNDHLLYSGADNNILEWNIKDRNIKSQWKGGYENITSILAVPETNNLITAAKNIKVWNIETREVLRTFTGHSSEINIMHYVHLPSAGPYILTGSKADRLLSCWNLNSESKLKNAVSNYVLQDVAIHVSVYISVEGNASVAAATRNGSLHVYHHKLNGKCDKPLKPKTTLQVVSDTGQSNESVKPIKICGARFLDGETLSLGYGSELLLTFENVTLTSKKLEVLIRVDQQASSKKCKDEQVTKLKKPLVGDNVNYISTQSTATHTKRKVGQQDEIPMEQRLENLTLSKAEGKVPKVNNVAQLLLQGLHSKDKNILRTALWRTDENIIRNTVKRLPVTVFEPLIKELSSLVHGKTVVSRYGALWLKHMAQVHAGVLISNPNLSEMFSSALGTIQHRIYSQTALHRLRGKLELLVPQVSTINNAENYDEDDEEALLVFIDKDTSDSESEDQEVMEIGSDSEPENWEDEPVDENTDEENHMDGTSDSDDSVVMVDDGQDSD</sequence>
<dbReference type="InterPro" id="IPR007148">
    <property type="entry name" value="SSU_processome_Utp12"/>
</dbReference>
<dbReference type="GO" id="GO:0005730">
    <property type="term" value="C:nucleolus"/>
    <property type="evidence" value="ECO:0007669"/>
    <property type="project" value="TreeGrafter"/>
</dbReference>
<proteinExistence type="inferred from homology"/>
<name>N6TSG2_DENPD</name>